<gene>
    <name evidence="1" type="ORF">LCGC14_1815060</name>
</gene>
<organism evidence="1">
    <name type="scientific">marine sediment metagenome</name>
    <dbReference type="NCBI Taxonomy" id="412755"/>
    <lineage>
        <taxon>unclassified sequences</taxon>
        <taxon>metagenomes</taxon>
        <taxon>ecological metagenomes</taxon>
    </lineage>
</organism>
<evidence type="ECO:0000313" key="1">
    <source>
        <dbReference type="EMBL" id="KKL99374.1"/>
    </source>
</evidence>
<dbReference type="AlphaFoldDB" id="A0A0F9GKH1"/>
<dbReference type="EMBL" id="LAZR01017692">
    <property type="protein sequence ID" value="KKL99374.1"/>
    <property type="molecule type" value="Genomic_DNA"/>
</dbReference>
<name>A0A0F9GKH1_9ZZZZ</name>
<sequence>MDQKTYAEQRFKMTIARLKNELAIALKDSNDFRLKTKRVITLFLNCRTPNGDGTWVKCAPNDSDFTEAEKLIAKIV</sequence>
<protein>
    <submittedName>
        <fullName evidence="1">Uncharacterized protein</fullName>
    </submittedName>
</protein>
<proteinExistence type="predicted"/>
<accession>A0A0F9GKH1</accession>
<comment type="caution">
    <text evidence="1">The sequence shown here is derived from an EMBL/GenBank/DDBJ whole genome shotgun (WGS) entry which is preliminary data.</text>
</comment>
<reference evidence="1" key="1">
    <citation type="journal article" date="2015" name="Nature">
        <title>Complex archaea that bridge the gap between prokaryotes and eukaryotes.</title>
        <authorList>
            <person name="Spang A."/>
            <person name="Saw J.H."/>
            <person name="Jorgensen S.L."/>
            <person name="Zaremba-Niedzwiedzka K."/>
            <person name="Martijn J."/>
            <person name="Lind A.E."/>
            <person name="van Eijk R."/>
            <person name="Schleper C."/>
            <person name="Guy L."/>
            <person name="Ettema T.J."/>
        </authorList>
    </citation>
    <scope>NUCLEOTIDE SEQUENCE</scope>
</reference>